<keyword evidence="4" id="KW-1133">Transmembrane helix</keyword>
<dbReference type="InterPro" id="IPR003613">
    <property type="entry name" value="Ubox_domain"/>
</dbReference>
<feature type="domain" description="U-box" evidence="5">
    <location>
        <begin position="802"/>
        <end position="851"/>
    </location>
</feature>
<proteinExistence type="predicted"/>
<dbReference type="SUPFAM" id="SSF57850">
    <property type="entry name" value="RING/U-box"/>
    <property type="match status" value="1"/>
</dbReference>
<organism evidence="6 7">
    <name type="scientific">Adiantum capillus-veneris</name>
    <name type="common">Maidenhair fern</name>
    <dbReference type="NCBI Taxonomy" id="13818"/>
    <lineage>
        <taxon>Eukaryota</taxon>
        <taxon>Viridiplantae</taxon>
        <taxon>Streptophyta</taxon>
        <taxon>Embryophyta</taxon>
        <taxon>Tracheophyta</taxon>
        <taxon>Polypodiopsida</taxon>
        <taxon>Polypodiidae</taxon>
        <taxon>Polypodiales</taxon>
        <taxon>Pteridineae</taxon>
        <taxon>Pteridaceae</taxon>
        <taxon>Vittarioideae</taxon>
        <taxon>Adiantum</taxon>
    </lineage>
</organism>
<dbReference type="InterPro" id="IPR052085">
    <property type="entry name" value="WD-SAM-U-box"/>
</dbReference>
<feature type="region of interest" description="Disordered" evidence="3">
    <location>
        <begin position="228"/>
        <end position="262"/>
    </location>
</feature>
<feature type="region of interest" description="Disordered" evidence="3">
    <location>
        <begin position="842"/>
        <end position="861"/>
    </location>
</feature>
<dbReference type="SMART" id="SM00504">
    <property type="entry name" value="Ubox"/>
    <property type="match status" value="1"/>
</dbReference>
<protein>
    <recommendedName>
        <fullName evidence="5">U-box domain-containing protein</fullName>
    </recommendedName>
</protein>
<dbReference type="PANTHER" id="PTHR46573:SF1">
    <property type="entry name" value="WD REPEAT, SAM AND U-BOX DOMAIN-CONTAINING PROTEIN 1"/>
    <property type="match status" value="1"/>
</dbReference>
<gene>
    <name evidence="6" type="ORF">GOP47_0006940</name>
</gene>
<dbReference type="Pfam" id="PF04564">
    <property type="entry name" value="U-box"/>
    <property type="match status" value="1"/>
</dbReference>
<evidence type="ECO:0000256" key="4">
    <source>
        <dbReference type="SAM" id="Phobius"/>
    </source>
</evidence>
<comment type="pathway">
    <text evidence="1">Protein modification; protein ubiquitination.</text>
</comment>
<dbReference type="OrthoDB" id="629492at2759"/>
<keyword evidence="4" id="KW-0472">Membrane</keyword>
<feature type="compositionally biased region" description="Basic and acidic residues" evidence="3">
    <location>
        <begin position="239"/>
        <end position="253"/>
    </location>
</feature>
<comment type="caution">
    <text evidence="6">The sequence shown here is derived from an EMBL/GenBank/DDBJ whole genome shotgun (WGS) entry which is preliminary data.</text>
</comment>
<sequence length="914" mass="101385">MCILCVVSRWSRRIVTMLPWLVIPFIITWAFSQLLPPGYRLEVTSTRLACLGVLLTSLGWYELLMPWLSSWRARRSAILRERRLIEAQEAAKWRKEATRRCRNCLTAYKIQSPGCGRFMCTYCGHVSKRPVLEVPPSLTQIGGQGLHKILHSGGQLATGSLFRGSITRNNDTGCWSRPSERKNCWLGEGTCGSENCKAWQSFIKVLQWIGSLCLYPGIILRKVTGAGKSTSESCRGFQKGKDDFLSSHESRSEKARKRANERRQARLERELLEAEEKKQREEVARMVEERRRQREEKLQVEKESEIEAAAEREREIRRVRELERRRKDKVKERTGEHLEAKAEEETHSTDIHVTGCEQADAEKFTKAAESLKTAKISAAIRRDQGSKIKVPIDAQTRLESSKYGGNVKPRLNLTSKSSSVYQKNGTLKNTKVDGHVSTNKIVWGRAPWFNAWAKGSEALKKHCISSNPCFPRNIGHKLDLNVKDGGNFFNNKAVGTKQASFSGTNAGMQPPIAPPSTHTASIHQLFSSPTIFPPLDLAANLAGQSEQALQGTVTASFRPEHTFFEAPACGTFQSCTGISVPSSPAAPVQGSLLSSPQLTVSVDNGALHYMDVSQHSALLASVKFPQTGNSTVIHCSPISPHTVSVSDTAHSDVNTNLSPNSLSRKSNISNFCLEKCDAVSWDLPSVCLEKTDDVNEGTQERLWSIVAPCNSEVHEQVEPAKAKDPDTLQLPHLSTVQSLFDAEFLLPDSLSLSPQKEGSTLQSGSDSVTYPGQLFDRKSLWSDISALNPAVQIWDDADNNQKLPPEFVDCITQEIMKDPVITADGHSYERTAIEKWLKHHDTSPKTGEVLPPPPGGVGVDKTLRPNHILRGQIIEYNEKLAKMQRNAVSWSNTSKDGEYLPTSTLGTSSLHDPP</sequence>
<dbReference type="EMBL" id="JABFUD020000007">
    <property type="protein sequence ID" value="KAI5077116.1"/>
    <property type="molecule type" value="Genomic_DNA"/>
</dbReference>
<dbReference type="AlphaFoldDB" id="A0A9D4UZQ1"/>
<keyword evidence="7" id="KW-1185">Reference proteome</keyword>
<evidence type="ECO:0000313" key="7">
    <source>
        <dbReference type="Proteomes" id="UP000886520"/>
    </source>
</evidence>
<dbReference type="Proteomes" id="UP000886520">
    <property type="component" value="Chromosome 7"/>
</dbReference>
<feature type="region of interest" description="Disordered" evidence="3">
    <location>
        <begin position="892"/>
        <end position="914"/>
    </location>
</feature>
<dbReference type="CDD" id="cd16655">
    <property type="entry name" value="RING-Ubox_WDSUB1-like"/>
    <property type="match status" value="1"/>
</dbReference>
<accession>A0A9D4UZQ1</accession>
<dbReference type="PANTHER" id="PTHR46573">
    <property type="entry name" value="WD REPEAT, SAM AND U-BOX DOMAIN-CONTAINING PROTEIN 1"/>
    <property type="match status" value="1"/>
</dbReference>
<keyword evidence="4" id="KW-0812">Transmembrane</keyword>
<feature type="transmembrane region" description="Helical" evidence="4">
    <location>
        <begin position="17"/>
        <end position="36"/>
    </location>
</feature>
<dbReference type="PROSITE" id="PS51698">
    <property type="entry name" value="U_BOX"/>
    <property type="match status" value="1"/>
</dbReference>
<name>A0A9D4UZQ1_ADICA</name>
<evidence type="ECO:0000313" key="6">
    <source>
        <dbReference type="EMBL" id="KAI5077116.1"/>
    </source>
</evidence>
<dbReference type="GO" id="GO:0004842">
    <property type="term" value="F:ubiquitin-protein transferase activity"/>
    <property type="evidence" value="ECO:0007669"/>
    <property type="project" value="InterPro"/>
</dbReference>
<dbReference type="InterPro" id="IPR013083">
    <property type="entry name" value="Znf_RING/FYVE/PHD"/>
</dbReference>
<dbReference type="GO" id="GO:0016567">
    <property type="term" value="P:protein ubiquitination"/>
    <property type="evidence" value="ECO:0007669"/>
    <property type="project" value="InterPro"/>
</dbReference>
<evidence type="ECO:0000259" key="5">
    <source>
        <dbReference type="PROSITE" id="PS51698"/>
    </source>
</evidence>
<dbReference type="Gene3D" id="3.30.40.10">
    <property type="entry name" value="Zinc/RING finger domain, C3HC4 (zinc finger)"/>
    <property type="match status" value="1"/>
</dbReference>
<evidence type="ECO:0000256" key="1">
    <source>
        <dbReference type="ARBA" id="ARBA00004906"/>
    </source>
</evidence>
<reference evidence="6" key="1">
    <citation type="submission" date="2021-01" db="EMBL/GenBank/DDBJ databases">
        <title>Adiantum capillus-veneris genome.</title>
        <authorList>
            <person name="Fang Y."/>
            <person name="Liao Q."/>
        </authorList>
    </citation>
    <scope>NUCLEOTIDE SEQUENCE</scope>
    <source>
        <strain evidence="6">H3</strain>
        <tissue evidence="6">Leaf</tissue>
    </source>
</reference>
<evidence type="ECO:0000256" key="3">
    <source>
        <dbReference type="SAM" id="MobiDB-lite"/>
    </source>
</evidence>
<keyword evidence="2" id="KW-0808">Transferase</keyword>
<feature type="compositionally biased region" description="Polar residues" evidence="3">
    <location>
        <begin position="901"/>
        <end position="914"/>
    </location>
</feature>
<evidence type="ECO:0000256" key="2">
    <source>
        <dbReference type="ARBA" id="ARBA00022679"/>
    </source>
</evidence>